<dbReference type="EMBL" id="BONC01000029">
    <property type="protein sequence ID" value="GIF58048.1"/>
    <property type="molecule type" value="Genomic_DNA"/>
</dbReference>
<protein>
    <submittedName>
        <fullName evidence="1">Uncharacterized protein</fullName>
    </submittedName>
</protein>
<keyword evidence="2" id="KW-1185">Reference proteome</keyword>
<dbReference type="Proteomes" id="UP000624325">
    <property type="component" value="Unassembled WGS sequence"/>
</dbReference>
<proteinExistence type="predicted"/>
<gene>
    <name evidence="1" type="ORF">Air01nite_41430</name>
</gene>
<accession>A0ABQ4C5I9</accession>
<name>A0ABQ4C5I9_9ACTN</name>
<comment type="caution">
    <text evidence="1">The sequence shown here is derived from an EMBL/GenBank/DDBJ whole genome shotgun (WGS) entry which is preliminary data.</text>
</comment>
<sequence>MPNWVRNHAAAQVAEQFTGWDRGTPYAGKRPPASVTRAVCKTCNGWMNSQYENPAKPILIPLIAGQAHTMPATAVDLIARWIAKTVLMRALVDRTPTALIPVAEYRRFRVEGTPSARCWIYIGALDESAAGQHLPVGPQPGTPPAKSGGTRGTWLAYTATLVIGRLAAQYVHSFDGARYIPAAERAGLVGAIWPPTNRALAWPPPATITVENARLLDLMTARPETG</sequence>
<evidence type="ECO:0000313" key="1">
    <source>
        <dbReference type="EMBL" id="GIF58048.1"/>
    </source>
</evidence>
<evidence type="ECO:0000313" key="2">
    <source>
        <dbReference type="Proteomes" id="UP000624325"/>
    </source>
</evidence>
<reference evidence="1 2" key="1">
    <citation type="submission" date="2021-01" db="EMBL/GenBank/DDBJ databases">
        <title>Whole genome shotgun sequence of Asanoa iriomotensis NBRC 100142.</title>
        <authorList>
            <person name="Komaki H."/>
            <person name="Tamura T."/>
        </authorList>
    </citation>
    <scope>NUCLEOTIDE SEQUENCE [LARGE SCALE GENOMIC DNA]</scope>
    <source>
        <strain evidence="1 2">NBRC 100142</strain>
    </source>
</reference>
<organism evidence="1 2">
    <name type="scientific">Asanoa iriomotensis</name>
    <dbReference type="NCBI Taxonomy" id="234613"/>
    <lineage>
        <taxon>Bacteria</taxon>
        <taxon>Bacillati</taxon>
        <taxon>Actinomycetota</taxon>
        <taxon>Actinomycetes</taxon>
        <taxon>Micromonosporales</taxon>
        <taxon>Micromonosporaceae</taxon>
        <taxon>Asanoa</taxon>
    </lineage>
</organism>